<keyword evidence="1" id="KW-1133">Transmembrane helix</keyword>
<reference evidence="2" key="1">
    <citation type="submission" date="2020-04" db="EMBL/GenBank/DDBJ databases">
        <authorList>
            <person name="Chiriac C."/>
            <person name="Salcher M."/>
            <person name="Ghai R."/>
            <person name="Kavagutti S V."/>
        </authorList>
    </citation>
    <scope>NUCLEOTIDE SEQUENCE</scope>
</reference>
<dbReference type="InterPro" id="IPR058159">
    <property type="entry name" value="Phage_holin_10"/>
</dbReference>
<proteinExistence type="predicted"/>
<organism evidence="2">
    <name type="scientific">uncultured Caudovirales phage</name>
    <dbReference type="NCBI Taxonomy" id="2100421"/>
    <lineage>
        <taxon>Viruses</taxon>
        <taxon>Duplodnaviria</taxon>
        <taxon>Heunggongvirae</taxon>
        <taxon>Uroviricota</taxon>
        <taxon>Caudoviricetes</taxon>
        <taxon>Peduoviridae</taxon>
        <taxon>Maltschvirus</taxon>
        <taxon>Maltschvirus maltsch</taxon>
    </lineage>
</organism>
<keyword evidence="1" id="KW-0812">Transmembrane</keyword>
<accession>A0A6J5MAT3</accession>
<name>A0A6J5MAT3_9CAUD</name>
<evidence type="ECO:0000313" key="2">
    <source>
        <dbReference type="EMBL" id="CAB4144165.1"/>
    </source>
</evidence>
<evidence type="ECO:0000256" key="1">
    <source>
        <dbReference type="SAM" id="Phobius"/>
    </source>
</evidence>
<protein>
    <submittedName>
        <fullName evidence="2">Uncharacterized protein</fullName>
    </submittedName>
</protein>
<dbReference type="EMBL" id="LR796429">
    <property type="protein sequence ID" value="CAB4144165.1"/>
    <property type="molecule type" value="Genomic_DNA"/>
</dbReference>
<keyword evidence="1" id="KW-0472">Membrane</keyword>
<feature type="transmembrane region" description="Helical" evidence="1">
    <location>
        <begin position="12"/>
        <end position="28"/>
    </location>
</feature>
<gene>
    <name evidence="2" type="ORF">UFOVP470_19</name>
</gene>
<dbReference type="Pfam" id="PF23987">
    <property type="entry name" value="Phage_holin_10"/>
    <property type="match status" value="1"/>
</dbReference>
<sequence length="55" mass="5765">MSEEMQGQVRHILTSVGGVLVGLGYVSSSWIEPAVGVAMAVVGFVWSYIAKKPAA</sequence>
<feature type="transmembrane region" description="Helical" evidence="1">
    <location>
        <begin position="34"/>
        <end position="50"/>
    </location>
</feature>